<protein>
    <submittedName>
        <fullName evidence="2">Uncharacterized protein</fullName>
    </submittedName>
</protein>
<feature type="transmembrane region" description="Helical" evidence="1">
    <location>
        <begin position="15"/>
        <end position="33"/>
    </location>
</feature>
<comment type="caution">
    <text evidence="2">The sequence shown here is derived from an EMBL/GenBank/DDBJ whole genome shotgun (WGS) entry which is preliminary data.</text>
</comment>
<reference evidence="2" key="1">
    <citation type="submission" date="2018-11" db="EMBL/GenBank/DDBJ databases">
        <authorList>
            <consortium name="Pathogen Informatics"/>
        </authorList>
    </citation>
    <scope>NUCLEOTIDE SEQUENCE</scope>
</reference>
<evidence type="ECO:0000256" key="1">
    <source>
        <dbReference type="SAM" id="Phobius"/>
    </source>
</evidence>
<name>A0A3S5CEL1_9PLAT</name>
<gene>
    <name evidence="2" type="ORF">PXEA_LOCUS8321</name>
</gene>
<evidence type="ECO:0000313" key="2">
    <source>
        <dbReference type="EMBL" id="VEL14881.1"/>
    </source>
</evidence>
<evidence type="ECO:0000313" key="3">
    <source>
        <dbReference type="Proteomes" id="UP000784294"/>
    </source>
</evidence>
<keyword evidence="1" id="KW-1133">Transmembrane helix</keyword>
<keyword evidence="1" id="KW-0812">Transmembrane</keyword>
<proteinExistence type="predicted"/>
<dbReference type="EMBL" id="CAAALY010022643">
    <property type="protein sequence ID" value="VEL14881.1"/>
    <property type="molecule type" value="Genomic_DNA"/>
</dbReference>
<organism evidence="2 3">
    <name type="scientific">Protopolystoma xenopodis</name>
    <dbReference type="NCBI Taxonomy" id="117903"/>
    <lineage>
        <taxon>Eukaryota</taxon>
        <taxon>Metazoa</taxon>
        <taxon>Spiralia</taxon>
        <taxon>Lophotrochozoa</taxon>
        <taxon>Platyhelminthes</taxon>
        <taxon>Monogenea</taxon>
        <taxon>Polyopisthocotylea</taxon>
        <taxon>Polystomatidea</taxon>
        <taxon>Polystomatidae</taxon>
        <taxon>Protopolystoma</taxon>
    </lineage>
</organism>
<dbReference type="Proteomes" id="UP000784294">
    <property type="component" value="Unassembled WGS sequence"/>
</dbReference>
<keyword evidence="1" id="KW-0472">Membrane</keyword>
<accession>A0A3S5CEL1</accession>
<sequence>MLGATLCFISFTHRWLHSTFFVSCIIFALVSLAQRLSAFVRDSSICVTVHWNISNSAFEATARLTFFCLGYDALRTRLSITVGSSAGHDLDGGSNGVADTGAPGIFVHCPDPPHTCHLGTDLAQLDALLRHQVYRAFHC</sequence>
<dbReference type="AlphaFoldDB" id="A0A3S5CEL1"/>
<keyword evidence="3" id="KW-1185">Reference proteome</keyword>